<dbReference type="RefSeq" id="WP_381434064.1">
    <property type="nucleotide sequence ID" value="NZ_JBHSNO010000005.1"/>
</dbReference>
<reference evidence="8" key="1">
    <citation type="journal article" date="2019" name="Int. J. Syst. Evol. Microbiol.">
        <title>The Global Catalogue of Microorganisms (GCM) 10K type strain sequencing project: providing services to taxonomists for standard genome sequencing and annotation.</title>
        <authorList>
            <consortium name="The Broad Institute Genomics Platform"/>
            <consortium name="The Broad Institute Genome Sequencing Center for Infectious Disease"/>
            <person name="Wu L."/>
            <person name="Ma J."/>
        </authorList>
    </citation>
    <scope>NUCLEOTIDE SEQUENCE [LARGE SCALE GENOMIC DNA]</scope>
    <source>
        <strain evidence="8">CGMCC 4.1434</strain>
    </source>
</reference>
<evidence type="ECO:0000256" key="1">
    <source>
        <dbReference type="ARBA" id="ARBA00008779"/>
    </source>
</evidence>
<feature type="region of interest" description="Disordered" evidence="5">
    <location>
        <begin position="41"/>
        <end position="63"/>
    </location>
</feature>
<dbReference type="PANTHER" id="PTHR42693">
    <property type="entry name" value="ARYLSULFATASE FAMILY MEMBER"/>
    <property type="match status" value="1"/>
</dbReference>
<comment type="caution">
    <text evidence="7">The sequence shown here is derived from an EMBL/GenBank/DDBJ whole genome shotgun (WGS) entry which is preliminary data.</text>
</comment>
<feature type="compositionally biased region" description="Basic and acidic residues" evidence="5">
    <location>
        <begin position="41"/>
        <end position="54"/>
    </location>
</feature>
<dbReference type="Gene3D" id="3.30.1120.10">
    <property type="match status" value="1"/>
</dbReference>
<dbReference type="EC" id="3.1.6.-" evidence="7"/>
<evidence type="ECO:0000256" key="3">
    <source>
        <dbReference type="ARBA" id="ARBA00022801"/>
    </source>
</evidence>
<keyword evidence="4" id="KW-0106">Calcium</keyword>
<dbReference type="Pfam" id="PF00884">
    <property type="entry name" value="Sulfatase"/>
    <property type="match status" value="1"/>
</dbReference>
<feature type="domain" description="Sulfatase N-terminal" evidence="6">
    <location>
        <begin position="65"/>
        <end position="476"/>
    </location>
</feature>
<proteinExistence type="inferred from homology"/>
<sequence length="773" mass="86742">MNQKLKWNDSKIFKGITICTILTMLAGCSYRSEASGTRTLEESIKSKNSIRENQPESGEPPSKTNIAYIVLDDSGFADLGSYGSEIKTPHLDKLAENGLRYNNFHVTPLCSPTRASLLTGRNHHTVGMGSVANFDYGPEFPNKRGSIIPAAATVAEVLSESGYNTYALGKWHLAPTSQVTPAGPYHNWPLGKGFNRFYGFLEDSADQYRPELTEDNHPIPVPDKDNYHFSEGIVDKSIQYALDNITTSPDTPFFMYMAFGAQHQPHQVPEKYIDMYDGVYDEGWDVIREQRFEKQKELGIIPESTELAPTNPGVEKWDNLSDDHKKAFIRMKQTYAGFLTHTDEQIGRFIDFLEEKGELDNTIIVFLSDNGASAIGGELGSVNQALAYNFIPEKIEDIVENIEVMGGERAGTDYPAGWGQVSNTPFKFYKNSTYAGGTHTPMIVHWPEGIKDKGGIRTQYVNVSDVTATIYDALGIDVPKKVKGIEQLPLDGTSFTYTFDDGGAKSVKKTQYFEVSGHRAIYHDGWRAVTMHKKGEPFEKDVWELYHVEKDFSEVHDLAKKEPKKLLEMKDLWQKEAEKNGVLPLSDLFLEAFANVADDSPRARRTFTYYPGMSHLSESASPAIINRSYKIDVPITYKNGDEGVLIALGNHKSGYTLYIKDNRLVYEYNVGFARYKAISEKDLTEGELDIRFEFDKTGDYAGIGSLFVNDKKVGEVEMEATLPYKTSFEGMDIGKDLLYPVSTDYEDQGEFAFTGTIEKVVFELEDNVEVAEK</sequence>
<dbReference type="SUPFAM" id="SSF53649">
    <property type="entry name" value="Alkaline phosphatase-like"/>
    <property type="match status" value="1"/>
</dbReference>
<accession>A0ABW0TJQ6</accession>
<dbReference type="Gene3D" id="3.40.720.10">
    <property type="entry name" value="Alkaline Phosphatase, subunit A"/>
    <property type="match status" value="1"/>
</dbReference>
<evidence type="ECO:0000256" key="5">
    <source>
        <dbReference type="SAM" id="MobiDB-lite"/>
    </source>
</evidence>
<dbReference type="InterPro" id="IPR017850">
    <property type="entry name" value="Alkaline_phosphatase_core_sf"/>
</dbReference>
<evidence type="ECO:0000259" key="6">
    <source>
        <dbReference type="Pfam" id="PF00884"/>
    </source>
</evidence>
<evidence type="ECO:0000313" key="7">
    <source>
        <dbReference type="EMBL" id="MFC5589417.1"/>
    </source>
</evidence>
<evidence type="ECO:0000256" key="2">
    <source>
        <dbReference type="ARBA" id="ARBA00022723"/>
    </source>
</evidence>
<organism evidence="7 8">
    <name type="scientific">Sporosarcina soli</name>
    <dbReference type="NCBI Taxonomy" id="334736"/>
    <lineage>
        <taxon>Bacteria</taxon>
        <taxon>Bacillati</taxon>
        <taxon>Bacillota</taxon>
        <taxon>Bacilli</taxon>
        <taxon>Bacillales</taxon>
        <taxon>Caryophanaceae</taxon>
        <taxon>Sporosarcina</taxon>
    </lineage>
</organism>
<dbReference type="InterPro" id="IPR000917">
    <property type="entry name" value="Sulfatase_N"/>
</dbReference>
<dbReference type="CDD" id="cd16025">
    <property type="entry name" value="PAS_like"/>
    <property type="match status" value="1"/>
</dbReference>
<protein>
    <submittedName>
        <fullName evidence="7">Arylsulfatase</fullName>
        <ecNumber evidence="7">3.1.6.-</ecNumber>
    </submittedName>
</protein>
<dbReference type="PROSITE" id="PS00523">
    <property type="entry name" value="SULFATASE_1"/>
    <property type="match status" value="1"/>
</dbReference>
<dbReference type="PANTHER" id="PTHR42693:SF43">
    <property type="entry name" value="BLL2667 PROTEIN"/>
    <property type="match status" value="1"/>
</dbReference>
<keyword evidence="2" id="KW-0479">Metal-binding</keyword>
<dbReference type="InterPro" id="IPR050738">
    <property type="entry name" value="Sulfatase"/>
</dbReference>
<dbReference type="PROSITE" id="PS51257">
    <property type="entry name" value="PROKAR_LIPOPROTEIN"/>
    <property type="match status" value="1"/>
</dbReference>
<evidence type="ECO:0000256" key="4">
    <source>
        <dbReference type="ARBA" id="ARBA00022837"/>
    </source>
</evidence>
<dbReference type="InterPro" id="IPR024607">
    <property type="entry name" value="Sulfatase_CS"/>
</dbReference>
<dbReference type="Proteomes" id="UP001596109">
    <property type="component" value="Unassembled WGS sequence"/>
</dbReference>
<dbReference type="EMBL" id="JBHSNO010000005">
    <property type="protein sequence ID" value="MFC5589417.1"/>
    <property type="molecule type" value="Genomic_DNA"/>
</dbReference>
<comment type="similarity">
    <text evidence="1">Belongs to the sulfatase family.</text>
</comment>
<name>A0ABW0TJQ6_9BACL</name>
<keyword evidence="8" id="KW-1185">Reference proteome</keyword>
<evidence type="ECO:0000313" key="8">
    <source>
        <dbReference type="Proteomes" id="UP001596109"/>
    </source>
</evidence>
<dbReference type="GO" id="GO:0016787">
    <property type="term" value="F:hydrolase activity"/>
    <property type="evidence" value="ECO:0007669"/>
    <property type="project" value="UniProtKB-KW"/>
</dbReference>
<keyword evidence="3 7" id="KW-0378">Hydrolase</keyword>
<gene>
    <name evidence="7" type="ORF">ACFPRA_10995</name>
</gene>